<reference evidence="3 4" key="1">
    <citation type="submission" date="2017-03" db="EMBL/GenBank/DDBJ databases">
        <authorList>
            <person name="Afonso C.L."/>
            <person name="Miller P.J."/>
            <person name="Scott M.A."/>
            <person name="Spackman E."/>
            <person name="Goraichik I."/>
            <person name="Dimitrov K.M."/>
            <person name="Suarez D.L."/>
            <person name="Swayne D.E."/>
        </authorList>
    </citation>
    <scope>NUCLEOTIDE SEQUENCE [LARGE SCALE GENOMIC DNA]</scope>
    <source>
        <strain evidence="3 4">CECT 7745</strain>
    </source>
</reference>
<dbReference type="AlphaFoldDB" id="A0A1X7BXN9"/>
<feature type="domain" description="ParB-like N-terminal" evidence="2">
    <location>
        <begin position="17"/>
        <end position="111"/>
    </location>
</feature>
<dbReference type="OrthoDB" id="9813122at2"/>
<dbReference type="GO" id="GO:0005694">
    <property type="term" value="C:chromosome"/>
    <property type="evidence" value="ECO:0007669"/>
    <property type="project" value="TreeGrafter"/>
</dbReference>
<evidence type="ECO:0000313" key="3">
    <source>
        <dbReference type="EMBL" id="SMC14383.1"/>
    </source>
</evidence>
<dbReference type="InterPro" id="IPR036086">
    <property type="entry name" value="ParB/Sulfiredoxin_sf"/>
</dbReference>
<evidence type="ECO:0000256" key="1">
    <source>
        <dbReference type="ARBA" id="ARBA00006295"/>
    </source>
</evidence>
<dbReference type="FunFam" id="1.10.10.2830:FF:000001">
    <property type="entry name" value="Chromosome partitioning protein ParB"/>
    <property type="match status" value="1"/>
</dbReference>
<dbReference type="Pfam" id="PF02195">
    <property type="entry name" value="ParB_N"/>
    <property type="match status" value="1"/>
</dbReference>
<dbReference type="GO" id="GO:0007059">
    <property type="term" value="P:chromosome segregation"/>
    <property type="evidence" value="ECO:0007669"/>
    <property type="project" value="TreeGrafter"/>
</dbReference>
<gene>
    <name evidence="3" type="primary">spo0C</name>
    <name evidence="3" type="ORF">ROA7745_04250</name>
</gene>
<protein>
    <submittedName>
        <fullName evidence="3">Chromosome-partitioning protein Spo0J</fullName>
    </submittedName>
</protein>
<proteinExistence type="inferred from homology"/>
<dbReference type="InterPro" id="IPR003115">
    <property type="entry name" value="ParB_N"/>
</dbReference>
<comment type="similarity">
    <text evidence="1">Belongs to the ParB family.</text>
</comment>
<dbReference type="Gene3D" id="3.90.1530.30">
    <property type="match status" value="1"/>
</dbReference>
<dbReference type="SUPFAM" id="SSF109709">
    <property type="entry name" value="KorB DNA-binding domain-like"/>
    <property type="match status" value="1"/>
</dbReference>
<dbReference type="InterPro" id="IPR050336">
    <property type="entry name" value="Chromosome_partition/occlusion"/>
</dbReference>
<accession>A0A1X7BXN9</accession>
<dbReference type="Pfam" id="PF17762">
    <property type="entry name" value="HTH_ParB"/>
    <property type="match status" value="1"/>
</dbReference>
<dbReference type="RefSeq" id="WP_085802282.1">
    <property type="nucleotide sequence ID" value="NZ_FWXB01000025.1"/>
</dbReference>
<sequence length="640" mass="70438">MTNQANIDTAAATDVIEYVPLTDLYLSDLNPRQEVADEGIDLLADSLVACGLIQNIAGLRDEAGKVGVVAGGRRLRALNIAVAERPDLAQVPVRMAPSAFVAEEWANAENTSREELDPVDEVRAYHRMAEKALSTAKISQAFGVTEAHVRRRLALAGLPDPVLDALKAGEISMGQAKAMTVSEDEKKILEVLERAKRGWFNEYQIKSALKPDAFDSDNRKARFVGQGSYEAAGGSVTQNLFEDEVLFNNPDILDRLFAEKLDDEATRLQEAEGWAWVMTTEDSNPFWYELQRDHGFARTYRIEGILSEEQTERYDELADLANGPLSVNAEHSLRGAVDVLDEEGQNELDALQEIIEGYYSDAQKSLSGILVHVSHSGSVEVMRGLVRQDDQAEAIAQGIIEDSKHSDAGKAPKEKPAYSQKFVEDMTAIRLAAVQTALLEKPDYLLSLFAFAVSPASGYGNDLFGFGYNATERNAPEIDDQFALDPRLGGERDEDAENEFEAFRDIAGQGKVDAFAAFRDAGKKLRNGEITAFLARAFKMQGPEFMAEIEAEIGADIRAIWTPSAENCFKRLKGPQLDVLYLSMLDLADDSAAYKGFAKSKKGEKNAALHKLFNDPDHQNALGVTAEQKARIDAWVPECF</sequence>
<evidence type="ECO:0000313" key="4">
    <source>
        <dbReference type="Proteomes" id="UP000193224"/>
    </source>
</evidence>
<dbReference type="SUPFAM" id="SSF110849">
    <property type="entry name" value="ParB/Sulfiredoxin"/>
    <property type="match status" value="1"/>
</dbReference>
<name>A0A1X7BXN9_9RHOB</name>
<dbReference type="CDD" id="cd16406">
    <property type="entry name" value="ParB_N_like"/>
    <property type="match status" value="1"/>
</dbReference>
<dbReference type="InterPro" id="IPR041468">
    <property type="entry name" value="HTH_ParB/Spo0J"/>
</dbReference>
<dbReference type="Gene3D" id="1.10.10.2830">
    <property type="match status" value="1"/>
</dbReference>
<evidence type="ECO:0000259" key="2">
    <source>
        <dbReference type="SMART" id="SM00470"/>
    </source>
</evidence>
<dbReference type="EMBL" id="FWXB01000025">
    <property type="protein sequence ID" value="SMC14383.1"/>
    <property type="molecule type" value="Genomic_DNA"/>
</dbReference>
<dbReference type="PANTHER" id="PTHR33375">
    <property type="entry name" value="CHROMOSOME-PARTITIONING PROTEIN PARB-RELATED"/>
    <property type="match status" value="1"/>
</dbReference>
<keyword evidence="4" id="KW-1185">Reference proteome</keyword>
<organism evidence="3 4">
    <name type="scientific">Roseovarius aestuarii</name>
    <dbReference type="NCBI Taxonomy" id="475083"/>
    <lineage>
        <taxon>Bacteria</taxon>
        <taxon>Pseudomonadati</taxon>
        <taxon>Pseudomonadota</taxon>
        <taxon>Alphaproteobacteria</taxon>
        <taxon>Rhodobacterales</taxon>
        <taxon>Roseobacteraceae</taxon>
        <taxon>Roseovarius</taxon>
    </lineage>
</organism>
<dbReference type="SMART" id="SM00470">
    <property type="entry name" value="ParB"/>
    <property type="match status" value="1"/>
</dbReference>
<dbReference type="PANTHER" id="PTHR33375:SF7">
    <property type="entry name" value="CHROMOSOME 2-PARTITIONING PROTEIN PARB-RELATED"/>
    <property type="match status" value="1"/>
</dbReference>
<dbReference type="Proteomes" id="UP000193224">
    <property type="component" value="Unassembled WGS sequence"/>
</dbReference>